<dbReference type="Pfam" id="PF00383">
    <property type="entry name" value="dCMP_cyt_deam_1"/>
    <property type="match status" value="1"/>
</dbReference>
<keyword evidence="12" id="KW-0378">Hydrolase</keyword>
<comment type="function">
    <text evidence="1 12">Converts 2,5-diamino-6-(ribosylamino)-4(3h)-pyrimidinone 5'-phosphate into 5-amino-6-(ribosylamino)-2,4(1h,3h)-pyrimidinedione 5'-phosphate.</text>
</comment>
<dbReference type="InterPro" id="IPR016193">
    <property type="entry name" value="Cytidine_deaminase-like"/>
</dbReference>
<evidence type="ECO:0000256" key="11">
    <source>
        <dbReference type="ARBA" id="ARBA00023268"/>
    </source>
</evidence>
<keyword evidence="10 12" id="KW-0560">Oxidoreductase</keyword>
<evidence type="ECO:0000256" key="6">
    <source>
        <dbReference type="ARBA" id="ARBA00022619"/>
    </source>
</evidence>
<comment type="catalytic activity">
    <reaction evidence="12">
        <text>2,5-diamino-6-hydroxy-4-(5-phosphoribosylamino)-pyrimidine + H2O + H(+) = 5-amino-6-(5-phospho-D-ribosylamino)uracil + NH4(+)</text>
        <dbReference type="Rhea" id="RHEA:21868"/>
        <dbReference type="ChEBI" id="CHEBI:15377"/>
        <dbReference type="ChEBI" id="CHEBI:15378"/>
        <dbReference type="ChEBI" id="CHEBI:28938"/>
        <dbReference type="ChEBI" id="CHEBI:58453"/>
        <dbReference type="ChEBI" id="CHEBI:58614"/>
        <dbReference type="EC" id="3.5.4.26"/>
    </reaction>
</comment>
<dbReference type="GO" id="GO:0009231">
    <property type="term" value="P:riboflavin biosynthetic process"/>
    <property type="evidence" value="ECO:0007669"/>
    <property type="project" value="UniProtKB-UniPathway"/>
</dbReference>
<dbReference type="EC" id="3.5.4.26" evidence="12"/>
<comment type="cofactor">
    <cofactor evidence="12 15">
        <name>Zn(2+)</name>
        <dbReference type="ChEBI" id="CHEBI:29105"/>
    </cofactor>
    <text evidence="12 15">Binds 1 zinc ion.</text>
</comment>
<feature type="binding site" evidence="14">
    <location>
        <position position="293"/>
    </location>
    <ligand>
        <name>substrate</name>
    </ligand>
</feature>
<comment type="similarity">
    <text evidence="4 12">In the N-terminal section; belongs to the cytidine and deoxycytidylate deaminase family.</text>
</comment>
<feature type="binding site" evidence="14">
    <location>
        <position position="194"/>
    </location>
    <ligand>
        <name>NADP(+)</name>
        <dbReference type="ChEBI" id="CHEBI:58349"/>
    </ligand>
</feature>
<evidence type="ECO:0000256" key="4">
    <source>
        <dbReference type="ARBA" id="ARBA00005259"/>
    </source>
</evidence>
<feature type="binding site" evidence="14">
    <location>
        <position position="198"/>
    </location>
    <ligand>
        <name>NADP(+)</name>
        <dbReference type="ChEBI" id="CHEBI:58349"/>
    </ligand>
</feature>
<dbReference type="NCBIfam" id="TIGR00326">
    <property type="entry name" value="eubact_ribD"/>
    <property type="match status" value="1"/>
</dbReference>
<comment type="pathway">
    <text evidence="3 12">Cofactor biosynthesis; riboflavin biosynthesis; 5-amino-6-(D-ribitylamino)uracil from GTP: step 3/4.</text>
</comment>
<evidence type="ECO:0000259" key="16">
    <source>
        <dbReference type="PROSITE" id="PS51747"/>
    </source>
</evidence>
<dbReference type="SUPFAM" id="SSF53597">
    <property type="entry name" value="Dihydrofolate reductase-like"/>
    <property type="match status" value="1"/>
</dbReference>
<feature type="binding site" evidence="15">
    <location>
        <position position="48"/>
    </location>
    <ligand>
        <name>Zn(2+)</name>
        <dbReference type="ChEBI" id="CHEBI:29105"/>
        <note>catalytic</note>
    </ligand>
</feature>
<evidence type="ECO:0000256" key="1">
    <source>
        <dbReference type="ARBA" id="ARBA00002151"/>
    </source>
</evidence>
<evidence type="ECO:0000256" key="9">
    <source>
        <dbReference type="ARBA" id="ARBA00022857"/>
    </source>
</evidence>
<dbReference type="InterPro" id="IPR016192">
    <property type="entry name" value="APOBEC/CMP_deaminase_Zn-bd"/>
</dbReference>
<evidence type="ECO:0000256" key="12">
    <source>
        <dbReference type="PIRNR" id="PIRNR006769"/>
    </source>
</evidence>
<dbReference type="GO" id="GO:0008703">
    <property type="term" value="F:5-amino-6-(5-phosphoribosylamino)uracil reductase activity"/>
    <property type="evidence" value="ECO:0007669"/>
    <property type="project" value="UniProtKB-EC"/>
</dbReference>
<sequence>MASALRIGRRNLGQTHPNPAVGALVVRTVDGAPIVVGRGWTAAGGRPHAETIALEMAAEAARGATVYVTLEPCAHDGETPPCTSALIAAGVRRVVMALEDPDPRVAGKGRAALEAAGIEVVSGVMAAEAARDHAGHISRVTRGRPHVTLKLAVSADGMIGRREGERMMITGKPALTAVQAMRVESDAVMIGIGTVLVDNPRLTVRLPGLEARSPIRIVLDPSARLPLDSKLVTTSGDVPVVVIVGPAATDAAKTALASAGVKVVETTNGTNGLNLPEALAILAEDGVTRILVEGGARVAASLFADDLLDEIVLFRAPVVVGVDGVRALEGYALSAIERSPRFRQIDAAIVGDDQMRRYLRT</sequence>
<feature type="binding site" evidence="15">
    <location>
        <position position="82"/>
    </location>
    <ligand>
        <name>Zn(2+)</name>
        <dbReference type="ChEBI" id="CHEBI:29105"/>
        <note>catalytic</note>
    </ligand>
</feature>
<dbReference type="STRING" id="665467.SAMN02982931_01117"/>
<evidence type="ECO:0000256" key="14">
    <source>
        <dbReference type="PIRSR" id="PIRSR006769-2"/>
    </source>
</evidence>
<feature type="binding site" evidence="14">
    <location>
        <begin position="295"/>
        <end position="301"/>
    </location>
    <ligand>
        <name>NADP(+)</name>
        <dbReference type="ChEBI" id="CHEBI:58349"/>
    </ligand>
</feature>
<dbReference type="Gene3D" id="3.40.140.10">
    <property type="entry name" value="Cytidine Deaminase, domain 2"/>
    <property type="match status" value="1"/>
</dbReference>
<dbReference type="PIRSF" id="PIRSF006769">
    <property type="entry name" value="RibD"/>
    <property type="match status" value="1"/>
</dbReference>
<dbReference type="InterPro" id="IPR002734">
    <property type="entry name" value="RibDG_C"/>
</dbReference>
<protein>
    <recommendedName>
        <fullName evidence="12">Riboflavin biosynthesis protein RibD</fullName>
    </recommendedName>
    <domain>
        <recommendedName>
            <fullName evidence="12">Diaminohydroxyphosphoribosylaminopyrimidine deaminase</fullName>
            <shortName evidence="12">DRAP deaminase</shortName>
            <ecNumber evidence="12">3.5.4.26</ecNumber>
        </recommendedName>
        <alternativeName>
            <fullName evidence="12">Riboflavin-specific deaminase</fullName>
        </alternativeName>
    </domain>
    <domain>
        <recommendedName>
            <fullName evidence="12">5-amino-6-(5-phosphoribosylamino)uracil reductase</fullName>
            <ecNumber evidence="12">1.1.1.193</ecNumber>
        </recommendedName>
        <alternativeName>
            <fullName evidence="12">HTP reductase</fullName>
        </alternativeName>
    </domain>
</protein>
<dbReference type="Gene3D" id="3.40.430.10">
    <property type="entry name" value="Dihydrofolate Reductase, subunit A"/>
    <property type="match status" value="1"/>
</dbReference>
<reference evidence="17 18" key="1">
    <citation type="submission" date="2016-10" db="EMBL/GenBank/DDBJ databases">
        <authorList>
            <person name="de Groot N.N."/>
        </authorList>
    </citation>
    <scope>NUCLEOTIDE SEQUENCE [LARGE SCALE GENOMIC DNA]</scope>
    <source>
        <strain evidence="17 18">ATCC 35022</strain>
    </source>
</reference>
<comment type="catalytic activity">
    <reaction evidence="12">
        <text>5-amino-6-(5-phospho-D-ribitylamino)uracil + NADP(+) = 5-amino-6-(5-phospho-D-ribosylamino)uracil + NADPH + H(+)</text>
        <dbReference type="Rhea" id="RHEA:17845"/>
        <dbReference type="ChEBI" id="CHEBI:15378"/>
        <dbReference type="ChEBI" id="CHEBI:57783"/>
        <dbReference type="ChEBI" id="CHEBI:58349"/>
        <dbReference type="ChEBI" id="CHEBI:58421"/>
        <dbReference type="ChEBI" id="CHEBI:58453"/>
        <dbReference type="EC" id="1.1.1.193"/>
    </reaction>
</comment>
<dbReference type="GO" id="GO:0008270">
    <property type="term" value="F:zinc ion binding"/>
    <property type="evidence" value="ECO:0007669"/>
    <property type="project" value="InterPro"/>
</dbReference>
<dbReference type="Proteomes" id="UP000199071">
    <property type="component" value="Unassembled WGS sequence"/>
</dbReference>
<feature type="binding site" evidence="14">
    <location>
        <position position="202"/>
    </location>
    <ligand>
        <name>substrate</name>
    </ligand>
</feature>
<feature type="binding site" evidence="15">
    <location>
        <position position="73"/>
    </location>
    <ligand>
        <name>Zn(2+)</name>
        <dbReference type="ChEBI" id="CHEBI:29105"/>
        <note>catalytic</note>
    </ligand>
</feature>
<feature type="binding site" evidence="14">
    <location>
        <position position="205"/>
    </location>
    <ligand>
        <name>substrate</name>
    </ligand>
</feature>
<keyword evidence="6 12" id="KW-0686">Riboflavin biosynthesis</keyword>
<dbReference type="InterPro" id="IPR024072">
    <property type="entry name" value="DHFR-like_dom_sf"/>
</dbReference>
<dbReference type="CDD" id="cd01284">
    <property type="entry name" value="Riboflavin_deaminase-reductase"/>
    <property type="match status" value="1"/>
</dbReference>
<feature type="active site" description="Proton donor" evidence="13">
    <location>
        <position position="50"/>
    </location>
</feature>
<organism evidence="17 18">
    <name type="scientific">Bauldia litoralis</name>
    <dbReference type="NCBI Taxonomy" id="665467"/>
    <lineage>
        <taxon>Bacteria</taxon>
        <taxon>Pseudomonadati</taxon>
        <taxon>Pseudomonadota</taxon>
        <taxon>Alphaproteobacteria</taxon>
        <taxon>Hyphomicrobiales</taxon>
        <taxon>Kaistiaceae</taxon>
        <taxon>Bauldia</taxon>
    </lineage>
</organism>
<dbReference type="UniPathway" id="UPA00275">
    <property type="reaction ID" value="UER00401"/>
</dbReference>
<dbReference type="EC" id="1.1.1.193" evidence="12"/>
<keyword evidence="8 12" id="KW-0862">Zinc</keyword>
<feature type="binding site" evidence="14">
    <location>
        <position position="182"/>
    </location>
    <ligand>
        <name>substrate</name>
    </ligand>
</feature>
<evidence type="ECO:0000256" key="8">
    <source>
        <dbReference type="ARBA" id="ARBA00022833"/>
    </source>
</evidence>
<dbReference type="GO" id="GO:0008835">
    <property type="term" value="F:diaminohydroxyphosphoribosylaminopyrimidine deaminase activity"/>
    <property type="evidence" value="ECO:0007669"/>
    <property type="project" value="UniProtKB-EC"/>
</dbReference>
<dbReference type="PROSITE" id="PS00903">
    <property type="entry name" value="CYT_DCMP_DEAMINASES_1"/>
    <property type="match status" value="1"/>
</dbReference>
<evidence type="ECO:0000256" key="3">
    <source>
        <dbReference type="ARBA" id="ARBA00004910"/>
    </source>
</evidence>
<dbReference type="InterPro" id="IPR050765">
    <property type="entry name" value="Riboflavin_Biosynth_HTPR"/>
</dbReference>
<evidence type="ECO:0000256" key="2">
    <source>
        <dbReference type="ARBA" id="ARBA00004882"/>
    </source>
</evidence>
<dbReference type="InterPro" id="IPR004794">
    <property type="entry name" value="Eubact_RibD"/>
</dbReference>
<keyword evidence="11" id="KW-0511">Multifunctional enzyme</keyword>
<dbReference type="EMBL" id="FMXQ01000002">
    <property type="protein sequence ID" value="SDB14616.1"/>
    <property type="molecule type" value="Genomic_DNA"/>
</dbReference>
<name>A0A1G6B1V1_9HYPH</name>
<feature type="binding site" evidence="14">
    <location>
        <position position="152"/>
    </location>
    <ligand>
        <name>NADP(+)</name>
        <dbReference type="ChEBI" id="CHEBI:58349"/>
    </ligand>
</feature>
<dbReference type="PROSITE" id="PS51747">
    <property type="entry name" value="CYT_DCMP_DEAMINASES_2"/>
    <property type="match status" value="1"/>
</dbReference>
<keyword evidence="9 12" id="KW-0521">NADP</keyword>
<evidence type="ECO:0000256" key="5">
    <source>
        <dbReference type="ARBA" id="ARBA00007417"/>
    </source>
</evidence>
<dbReference type="PANTHER" id="PTHR38011:SF7">
    <property type="entry name" value="2,5-DIAMINO-6-RIBOSYLAMINO-4(3H)-PYRIMIDINONE 5'-PHOSPHATE REDUCTASE"/>
    <property type="match status" value="1"/>
</dbReference>
<accession>A0A1G6B1V1</accession>
<comment type="pathway">
    <text evidence="2 12">Cofactor biosynthesis; riboflavin biosynthesis; 5-amino-6-(D-ribitylamino)uracil from GTP: step 2/4.</text>
</comment>
<evidence type="ECO:0000256" key="7">
    <source>
        <dbReference type="ARBA" id="ARBA00022723"/>
    </source>
</evidence>
<evidence type="ECO:0000256" key="10">
    <source>
        <dbReference type="ARBA" id="ARBA00023002"/>
    </source>
</evidence>
<evidence type="ECO:0000256" key="13">
    <source>
        <dbReference type="PIRSR" id="PIRSR006769-1"/>
    </source>
</evidence>
<evidence type="ECO:0000313" key="17">
    <source>
        <dbReference type="EMBL" id="SDB14616.1"/>
    </source>
</evidence>
<evidence type="ECO:0000256" key="15">
    <source>
        <dbReference type="PIRSR" id="PIRSR006769-3"/>
    </source>
</evidence>
<feature type="domain" description="CMP/dCMP-type deaminase" evidence="16">
    <location>
        <begin position="1"/>
        <end position="121"/>
    </location>
</feature>
<dbReference type="SUPFAM" id="SSF53927">
    <property type="entry name" value="Cytidine deaminase-like"/>
    <property type="match status" value="1"/>
</dbReference>
<dbReference type="InterPro" id="IPR002125">
    <property type="entry name" value="CMP_dCMP_dom"/>
</dbReference>
<gene>
    <name evidence="17" type="ORF">SAMN02982931_01117</name>
</gene>
<proteinExistence type="inferred from homology"/>
<dbReference type="PANTHER" id="PTHR38011">
    <property type="entry name" value="DIHYDROFOLATE REDUCTASE FAMILY PROTEIN (AFU_ORTHOLOGUE AFUA_8G06820)"/>
    <property type="match status" value="1"/>
</dbReference>
<evidence type="ECO:0000313" key="18">
    <source>
        <dbReference type="Proteomes" id="UP000199071"/>
    </source>
</evidence>
<keyword evidence="7 12" id="KW-0479">Metal-binding</keyword>
<keyword evidence="18" id="KW-1185">Reference proteome</keyword>
<comment type="similarity">
    <text evidence="5 12">In the C-terminal section; belongs to the HTP reductase family.</text>
</comment>
<dbReference type="AlphaFoldDB" id="A0A1G6B1V1"/>
<dbReference type="Pfam" id="PF01872">
    <property type="entry name" value="RibD_C"/>
    <property type="match status" value="1"/>
</dbReference>